<name>A0AAJ7S8E1_9HYME</name>
<dbReference type="AlphaFoldDB" id="A0AAJ7S8E1"/>
<proteinExistence type="predicted"/>
<feature type="transmembrane region" description="Helical" evidence="1">
    <location>
        <begin position="157"/>
        <end position="177"/>
    </location>
</feature>
<evidence type="ECO:0000313" key="2">
    <source>
        <dbReference type="Proteomes" id="UP000694925"/>
    </source>
</evidence>
<evidence type="ECO:0000313" key="3">
    <source>
        <dbReference type="RefSeq" id="XP_026673304.1"/>
    </source>
</evidence>
<protein>
    <submittedName>
        <fullName evidence="3">Uncharacterized protein LOC108629729 isoform X1</fullName>
    </submittedName>
</protein>
<gene>
    <name evidence="3" type="primary">LOC108629729</name>
</gene>
<feature type="transmembrane region" description="Helical" evidence="1">
    <location>
        <begin position="102"/>
        <end position="121"/>
    </location>
</feature>
<keyword evidence="1" id="KW-0812">Transmembrane</keyword>
<keyword evidence="1" id="KW-0472">Membrane</keyword>
<evidence type="ECO:0000256" key="1">
    <source>
        <dbReference type="SAM" id="Phobius"/>
    </source>
</evidence>
<accession>A0AAJ7S8E1</accession>
<organism evidence="2 3">
    <name type="scientific">Ceratina calcarata</name>
    <dbReference type="NCBI Taxonomy" id="156304"/>
    <lineage>
        <taxon>Eukaryota</taxon>
        <taxon>Metazoa</taxon>
        <taxon>Ecdysozoa</taxon>
        <taxon>Arthropoda</taxon>
        <taxon>Hexapoda</taxon>
        <taxon>Insecta</taxon>
        <taxon>Pterygota</taxon>
        <taxon>Neoptera</taxon>
        <taxon>Endopterygota</taxon>
        <taxon>Hymenoptera</taxon>
        <taxon>Apocrita</taxon>
        <taxon>Aculeata</taxon>
        <taxon>Apoidea</taxon>
        <taxon>Anthophila</taxon>
        <taxon>Apidae</taxon>
        <taxon>Ceratina</taxon>
        <taxon>Zadontomerus</taxon>
    </lineage>
</organism>
<sequence>MTRRRKRSVLANLRAVIANKNSRIGHMACTLCDHYILGNWIYVTILGLIGTVEAVYVALMCFTTHCLSCIAFEAGGRSSHGNPVSKSAAFNALFRRLYNLRIIVLVTNIIAGLITTLMMTIGDKYDIPYLYLPWLVNTMKGMALCEGPALINLASALLPNVTLPTAVFTLVTFVLYAEELCIWNNVLVRFQRCWREYHDRKLSSMEKVKEEMFITSKKLFFHGDTNEKFHMGVEKLKSVQKPDEFSRNNDNRINADISFRPVKSTIGDNGDSIRNQLPNSTG</sequence>
<keyword evidence="1" id="KW-1133">Transmembrane helix</keyword>
<keyword evidence="2" id="KW-1185">Reference proteome</keyword>
<feature type="transmembrane region" description="Helical" evidence="1">
    <location>
        <begin position="127"/>
        <end position="145"/>
    </location>
</feature>
<dbReference type="RefSeq" id="XP_026673304.1">
    <property type="nucleotide sequence ID" value="XM_026817503.1"/>
</dbReference>
<dbReference type="GeneID" id="108629729"/>
<dbReference type="Proteomes" id="UP000694925">
    <property type="component" value="Unplaced"/>
</dbReference>
<reference evidence="3" key="1">
    <citation type="submission" date="2025-08" db="UniProtKB">
        <authorList>
            <consortium name="RefSeq"/>
        </authorList>
    </citation>
    <scope>IDENTIFICATION</scope>
    <source>
        <tissue evidence="3">Whole body</tissue>
    </source>
</reference>